<evidence type="ECO:0000256" key="6">
    <source>
        <dbReference type="ARBA" id="ARBA00023134"/>
    </source>
</evidence>
<dbReference type="GO" id="GO:0046872">
    <property type="term" value="F:metal ion binding"/>
    <property type="evidence" value="ECO:0007669"/>
    <property type="project" value="UniProtKB-KW"/>
</dbReference>
<dbReference type="OrthoDB" id="9788394at2"/>
<feature type="region of interest" description="Disordered" evidence="9">
    <location>
        <begin position="80"/>
        <end position="105"/>
    </location>
</feature>
<dbReference type="PANTHER" id="PTHR19136">
    <property type="entry name" value="MOLYBDENUM COFACTOR GUANYLYLTRANSFERASE"/>
    <property type="match status" value="1"/>
</dbReference>
<protein>
    <recommendedName>
        <fullName evidence="8">Molybdenum cofactor guanylyltransferase</fullName>
        <shortName evidence="8">MoCo guanylyltransferase</shortName>
        <ecNumber evidence="8">2.7.7.77</ecNumber>
    </recommendedName>
    <alternativeName>
        <fullName evidence="8">GTP:molybdopterin guanylyltransferase</fullName>
    </alternativeName>
    <alternativeName>
        <fullName evidence="8">Mo-MPT guanylyltransferase</fullName>
    </alternativeName>
    <alternativeName>
        <fullName evidence="8">Molybdopterin guanylyltransferase</fullName>
    </alternativeName>
    <alternativeName>
        <fullName evidence="8">Molybdopterin-guanine dinucleotide synthase</fullName>
        <shortName evidence="8">MGD synthase</shortName>
    </alternativeName>
</protein>
<proteinExistence type="inferred from homology"/>
<feature type="binding site" evidence="8">
    <location>
        <begin position="19"/>
        <end position="21"/>
    </location>
    <ligand>
        <name>GTP</name>
        <dbReference type="ChEBI" id="CHEBI:37565"/>
    </ligand>
</feature>
<dbReference type="EMBL" id="RBZU01000003">
    <property type="protein sequence ID" value="RKP56470.1"/>
    <property type="molecule type" value="Genomic_DNA"/>
</dbReference>
<feature type="domain" description="MobA-like NTP transferase" evidence="10">
    <location>
        <begin position="16"/>
        <end position="202"/>
    </location>
</feature>
<evidence type="ECO:0000256" key="4">
    <source>
        <dbReference type="ARBA" id="ARBA00022741"/>
    </source>
</evidence>
<feature type="binding site" evidence="8">
    <location>
        <position position="132"/>
    </location>
    <ligand>
        <name>GTP</name>
        <dbReference type="ChEBI" id="CHEBI:37565"/>
    </ligand>
</feature>
<dbReference type="HAMAP" id="MF_00316">
    <property type="entry name" value="MobA"/>
    <property type="match status" value="1"/>
</dbReference>
<dbReference type="InterPro" id="IPR029044">
    <property type="entry name" value="Nucleotide-diphossugar_trans"/>
</dbReference>
<evidence type="ECO:0000256" key="5">
    <source>
        <dbReference type="ARBA" id="ARBA00022842"/>
    </source>
</evidence>
<feature type="binding site" evidence="8">
    <location>
        <position position="78"/>
    </location>
    <ligand>
        <name>GTP</name>
        <dbReference type="ChEBI" id="CHEBI:37565"/>
    </ligand>
</feature>
<keyword evidence="11" id="KW-0548">Nucleotidyltransferase</keyword>
<accession>A0A494Y991</accession>
<dbReference type="InterPro" id="IPR025877">
    <property type="entry name" value="MobA-like_NTP_Trfase"/>
</dbReference>
<dbReference type="EC" id="2.7.7.77" evidence="8"/>
<dbReference type="GO" id="GO:0005525">
    <property type="term" value="F:GTP binding"/>
    <property type="evidence" value="ECO:0007669"/>
    <property type="project" value="UniProtKB-UniRule"/>
</dbReference>
<comment type="catalytic activity">
    <reaction evidence="8">
        <text>Mo-molybdopterin + GTP + H(+) = Mo-molybdopterin guanine dinucleotide + diphosphate</text>
        <dbReference type="Rhea" id="RHEA:34243"/>
        <dbReference type="ChEBI" id="CHEBI:15378"/>
        <dbReference type="ChEBI" id="CHEBI:33019"/>
        <dbReference type="ChEBI" id="CHEBI:37565"/>
        <dbReference type="ChEBI" id="CHEBI:71302"/>
        <dbReference type="ChEBI" id="CHEBI:71310"/>
        <dbReference type="EC" id="2.7.7.77"/>
    </reaction>
</comment>
<evidence type="ECO:0000259" key="10">
    <source>
        <dbReference type="Pfam" id="PF12804"/>
    </source>
</evidence>
<gene>
    <name evidence="8" type="primary">mobA</name>
    <name evidence="11" type="ORF">D7S86_08790</name>
</gene>
<feature type="binding site" evidence="8">
    <location>
        <position position="132"/>
    </location>
    <ligand>
        <name>Mg(2+)</name>
        <dbReference type="ChEBI" id="CHEBI:18420"/>
    </ligand>
</feature>
<name>A0A494Y991_9BURK</name>
<comment type="subunit">
    <text evidence="8">Monomer.</text>
</comment>
<dbReference type="Proteomes" id="UP000270342">
    <property type="component" value="Unassembled WGS sequence"/>
</dbReference>
<comment type="caution">
    <text evidence="11">The sequence shown here is derived from an EMBL/GenBank/DDBJ whole genome shotgun (WGS) entry which is preliminary data.</text>
</comment>
<keyword evidence="6 8" id="KW-0342">GTP-binding</keyword>
<dbReference type="InterPro" id="IPR013482">
    <property type="entry name" value="Molybde_CF_guanTrfase"/>
</dbReference>
<dbReference type="Gene3D" id="3.90.550.10">
    <property type="entry name" value="Spore Coat Polysaccharide Biosynthesis Protein SpsA, Chain A"/>
    <property type="match status" value="1"/>
</dbReference>
<evidence type="ECO:0000256" key="2">
    <source>
        <dbReference type="ARBA" id="ARBA00022679"/>
    </source>
</evidence>
<dbReference type="AlphaFoldDB" id="A0A494Y991"/>
<dbReference type="GO" id="GO:0005737">
    <property type="term" value="C:cytoplasm"/>
    <property type="evidence" value="ECO:0007669"/>
    <property type="project" value="UniProtKB-SubCell"/>
</dbReference>
<evidence type="ECO:0000256" key="8">
    <source>
        <dbReference type="HAMAP-Rule" id="MF_00316"/>
    </source>
</evidence>
<keyword evidence="5 8" id="KW-0460">Magnesium</keyword>
<comment type="cofactor">
    <cofactor evidence="8">
        <name>Mg(2+)</name>
        <dbReference type="ChEBI" id="CHEBI:18420"/>
    </cofactor>
</comment>
<keyword evidence="3 8" id="KW-0479">Metal-binding</keyword>
<evidence type="ECO:0000256" key="3">
    <source>
        <dbReference type="ARBA" id="ARBA00022723"/>
    </source>
</evidence>
<evidence type="ECO:0000256" key="1">
    <source>
        <dbReference type="ARBA" id="ARBA00022490"/>
    </source>
</evidence>
<keyword evidence="1 8" id="KW-0963">Cytoplasm</keyword>
<evidence type="ECO:0000256" key="9">
    <source>
        <dbReference type="SAM" id="MobiDB-lite"/>
    </source>
</evidence>
<dbReference type="GO" id="GO:1902758">
    <property type="term" value="P:bis(molybdopterin guanine dinucleotide)molybdenum biosynthetic process"/>
    <property type="evidence" value="ECO:0007669"/>
    <property type="project" value="TreeGrafter"/>
</dbReference>
<comment type="caution">
    <text evidence="8">Lacks conserved residue(s) required for the propagation of feature annotation.</text>
</comment>
<evidence type="ECO:0000313" key="12">
    <source>
        <dbReference type="Proteomes" id="UP000270342"/>
    </source>
</evidence>
<reference evidence="11 12" key="1">
    <citation type="submission" date="2018-10" db="EMBL/GenBank/DDBJ databases">
        <title>Robbsia sp. DHC34, isolated from soil.</title>
        <authorList>
            <person name="Gao Z.-H."/>
            <person name="Qiu L.-H."/>
        </authorList>
    </citation>
    <scope>NUCLEOTIDE SEQUENCE [LARGE SCALE GENOMIC DNA]</scope>
    <source>
        <strain evidence="11 12">DHC34</strain>
    </source>
</reference>
<organism evidence="11 12">
    <name type="scientific">Pararobbsia silviterrae</name>
    <dbReference type="NCBI Taxonomy" id="1792498"/>
    <lineage>
        <taxon>Bacteria</taxon>
        <taxon>Pseudomonadati</taxon>
        <taxon>Pseudomonadota</taxon>
        <taxon>Betaproteobacteria</taxon>
        <taxon>Burkholderiales</taxon>
        <taxon>Burkholderiaceae</taxon>
        <taxon>Pararobbsia</taxon>
    </lineage>
</organism>
<comment type="domain">
    <text evidence="8">The N-terminal domain determines nucleotide recognition and specific binding, while the C-terminal domain determines the specific binding to the target protein.</text>
</comment>
<dbReference type="SUPFAM" id="SSF53448">
    <property type="entry name" value="Nucleotide-diphospho-sugar transferases"/>
    <property type="match status" value="1"/>
</dbReference>
<dbReference type="GO" id="GO:0061603">
    <property type="term" value="F:molybdenum cofactor guanylyltransferase activity"/>
    <property type="evidence" value="ECO:0007669"/>
    <property type="project" value="UniProtKB-EC"/>
</dbReference>
<keyword evidence="7 8" id="KW-0501">Molybdenum cofactor biosynthesis</keyword>
<comment type="subcellular location">
    <subcellularLocation>
        <location evidence="8">Cytoplasm</location>
    </subcellularLocation>
</comment>
<sequence>MTHGTRTVIARAQLTGLILAGGQGARMGGVDKGLEPLLGRPLVEHAIARLAPQVGHLAISANRHIAEYRRYGYPVFSDDAGPMRTASPQTHTDANAPDATHAGTPRFSGPLAGIATGLASIDSDWLLVVPCDAPLFPTDLAARLIEAIEISAADLAVAATIEADGSRQRHPVFALIPRRLAASAAAALDAGAYKLDAWYRRHNPVEVSFPDSRAFYNANTLRDLRELER</sequence>
<evidence type="ECO:0000313" key="11">
    <source>
        <dbReference type="EMBL" id="RKP56470.1"/>
    </source>
</evidence>
<dbReference type="CDD" id="cd02503">
    <property type="entry name" value="MobA"/>
    <property type="match status" value="1"/>
</dbReference>
<feature type="binding site" evidence="8">
    <location>
        <position position="32"/>
    </location>
    <ligand>
        <name>GTP</name>
        <dbReference type="ChEBI" id="CHEBI:37565"/>
    </ligand>
</feature>
<dbReference type="RefSeq" id="WP_121085488.1">
    <property type="nucleotide sequence ID" value="NZ_RBZU01000003.1"/>
</dbReference>
<comment type="function">
    <text evidence="8">Transfers a GMP moiety from GTP to Mo-molybdopterin (Mo-MPT) cofactor (Moco or molybdenum cofactor) to form Mo-molybdopterin guanine dinucleotide (Mo-MGD) cofactor.</text>
</comment>
<dbReference type="PANTHER" id="PTHR19136:SF81">
    <property type="entry name" value="MOLYBDENUM COFACTOR GUANYLYLTRANSFERASE"/>
    <property type="match status" value="1"/>
</dbReference>
<keyword evidence="2 8" id="KW-0808">Transferase</keyword>
<evidence type="ECO:0000256" key="7">
    <source>
        <dbReference type="ARBA" id="ARBA00023150"/>
    </source>
</evidence>
<keyword evidence="4 8" id="KW-0547">Nucleotide-binding</keyword>
<dbReference type="Pfam" id="PF12804">
    <property type="entry name" value="NTP_transf_3"/>
    <property type="match status" value="1"/>
</dbReference>
<keyword evidence="12" id="KW-1185">Reference proteome</keyword>
<comment type="similarity">
    <text evidence="8">Belongs to the MobA family.</text>
</comment>